<gene>
    <name evidence="1" type="ORF">METZ01_LOCUS252304</name>
</gene>
<protein>
    <submittedName>
        <fullName evidence="1">Uncharacterized protein</fullName>
    </submittedName>
</protein>
<reference evidence="1" key="1">
    <citation type="submission" date="2018-05" db="EMBL/GenBank/DDBJ databases">
        <authorList>
            <person name="Lanie J.A."/>
            <person name="Ng W.-L."/>
            <person name="Kazmierczak K.M."/>
            <person name="Andrzejewski T.M."/>
            <person name="Davidsen T.M."/>
            <person name="Wayne K.J."/>
            <person name="Tettelin H."/>
            <person name="Glass J.I."/>
            <person name="Rusch D."/>
            <person name="Podicherti R."/>
            <person name="Tsui H.-C.T."/>
            <person name="Winkler M.E."/>
        </authorList>
    </citation>
    <scope>NUCLEOTIDE SEQUENCE</scope>
</reference>
<dbReference type="AlphaFoldDB" id="A0A382IIG1"/>
<sequence>MKKFSIYCGYDIEVWGNEEPREVELEVNFLSVGKTMKFSGMFDALDTTSLDTCLEEESDDFVDFLERTHEELIIIGDNIEYSYNDSEEGEINFYLSAFFIPRYDRLLVHHEDGKEEEYGFAFEEIPGENLIHNKKWNIVEIKRNADKY</sequence>
<accession>A0A382IIG1</accession>
<name>A0A382IIG1_9ZZZZ</name>
<dbReference type="EMBL" id="UINC01067618">
    <property type="protein sequence ID" value="SVB99450.1"/>
    <property type="molecule type" value="Genomic_DNA"/>
</dbReference>
<proteinExistence type="predicted"/>
<organism evidence="1">
    <name type="scientific">marine metagenome</name>
    <dbReference type="NCBI Taxonomy" id="408172"/>
    <lineage>
        <taxon>unclassified sequences</taxon>
        <taxon>metagenomes</taxon>
        <taxon>ecological metagenomes</taxon>
    </lineage>
</organism>
<evidence type="ECO:0000313" key="1">
    <source>
        <dbReference type="EMBL" id="SVB99450.1"/>
    </source>
</evidence>